<dbReference type="PANTHER" id="PTHR11254:SF282">
    <property type="entry name" value="E3 UBIQUITIN-PROTEIN LIGASE NEDD4"/>
    <property type="match status" value="1"/>
</dbReference>
<dbReference type="SUPFAM" id="SSF56204">
    <property type="entry name" value="Hect, E3 ligase catalytic domain"/>
    <property type="match status" value="1"/>
</dbReference>
<keyword evidence="5 6" id="KW-0833">Ubl conjugation pathway</keyword>
<feature type="domain" description="WW" evidence="9">
    <location>
        <begin position="246"/>
        <end position="279"/>
    </location>
</feature>
<dbReference type="Pfam" id="PF00168">
    <property type="entry name" value="C2"/>
    <property type="match status" value="1"/>
</dbReference>
<dbReference type="CDD" id="cd00078">
    <property type="entry name" value="HECTc"/>
    <property type="match status" value="1"/>
</dbReference>
<evidence type="ECO:0000256" key="5">
    <source>
        <dbReference type="ARBA" id="ARBA00022786"/>
    </source>
</evidence>
<evidence type="ECO:0000256" key="7">
    <source>
        <dbReference type="SAM" id="MobiDB-lite"/>
    </source>
</evidence>
<evidence type="ECO:0000256" key="3">
    <source>
        <dbReference type="ARBA" id="ARBA00012485"/>
    </source>
</evidence>
<feature type="domain" description="C2" evidence="8">
    <location>
        <begin position="54"/>
        <end position="179"/>
    </location>
</feature>
<feature type="region of interest" description="Disordered" evidence="7">
    <location>
        <begin position="296"/>
        <end position="327"/>
    </location>
</feature>
<reference evidence="12" key="1">
    <citation type="submission" date="2025-08" db="UniProtKB">
        <authorList>
            <consortium name="RefSeq"/>
        </authorList>
    </citation>
    <scope>IDENTIFICATION</scope>
    <source>
        <tissue evidence="12">Liver</tissue>
    </source>
</reference>
<keyword evidence="11" id="KW-1185">Reference proteome</keyword>
<evidence type="ECO:0000259" key="9">
    <source>
        <dbReference type="PROSITE" id="PS50020"/>
    </source>
</evidence>
<dbReference type="InterPro" id="IPR000569">
    <property type="entry name" value="HECT_dom"/>
</dbReference>
<evidence type="ECO:0000259" key="8">
    <source>
        <dbReference type="PROSITE" id="PS50004"/>
    </source>
</evidence>
<evidence type="ECO:0000256" key="2">
    <source>
        <dbReference type="ARBA" id="ARBA00004906"/>
    </source>
</evidence>
<dbReference type="SMART" id="SM00239">
    <property type="entry name" value="C2"/>
    <property type="match status" value="1"/>
</dbReference>
<feature type="domain" description="WW" evidence="9">
    <location>
        <begin position="525"/>
        <end position="558"/>
    </location>
</feature>
<dbReference type="InterPro" id="IPR024928">
    <property type="entry name" value="E3_ub_ligase_SMURF1"/>
</dbReference>
<dbReference type="Gene3D" id="3.30.2160.10">
    <property type="entry name" value="Hect, E3 ligase catalytic domain"/>
    <property type="match status" value="1"/>
</dbReference>
<dbReference type="InterPro" id="IPR035892">
    <property type="entry name" value="C2_domain_sf"/>
</dbReference>
<keyword evidence="4" id="KW-0808">Transferase</keyword>
<proteinExistence type="predicted"/>
<evidence type="ECO:0000313" key="12">
    <source>
        <dbReference type="RefSeq" id="XP_040595936.1"/>
    </source>
</evidence>
<dbReference type="SMART" id="SM00456">
    <property type="entry name" value="WW"/>
    <property type="match status" value="4"/>
</dbReference>
<evidence type="ECO:0000313" key="11">
    <source>
        <dbReference type="Proteomes" id="UP000886700"/>
    </source>
</evidence>
<evidence type="ECO:0000256" key="4">
    <source>
        <dbReference type="ARBA" id="ARBA00022679"/>
    </source>
</evidence>
<gene>
    <name evidence="12" type="primary">Nedd4</name>
</gene>
<feature type="region of interest" description="Disordered" evidence="7">
    <location>
        <begin position="431"/>
        <end position="507"/>
    </location>
</feature>
<comment type="catalytic activity">
    <reaction evidence="1">
        <text>S-ubiquitinyl-[E2 ubiquitin-conjugating enzyme]-L-cysteine + [acceptor protein]-L-lysine = [E2 ubiquitin-conjugating enzyme]-L-cysteine + N(6)-ubiquitinyl-[acceptor protein]-L-lysine.</text>
        <dbReference type="EC" id="2.3.2.26"/>
    </reaction>
</comment>
<dbReference type="InterPro" id="IPR050409">
    <property type="entry name" value="E3_ubiq-protein_ligase"/>
</dbReference>
<feature type="compositionally biased region" description="Polar residues" evidence="7">
    <location>
        <begin position="366"/>
        <end position="380"/>
    </location>
</feature>
<feature type="compositionally biased region" description="Polar residues" evidence="7">
    <location>
        <begin position="462"/>
        <end position="471"/>
    </location>
</feature>
<dbReference type="InterPro" id="IPR000008">
    <property type="entry name" value="C2_dom"/>
</dbReference>
<dbReference type="Pfam" id="PF00397">
    <property type="entry name" value="WW"/>
    <property type="match status" value="4"/>
</dbReference>
<dbReference type="Gene3D" id="3.90.1750.10">
    <property type="entry name" value="Hect, E3 ligase catalytic domains"/>
    <property type="match status" value="1"/>
</dbReference>
<dbReference type="PROSITE" id="PS50004">
    <property type="entry name" value="C2"/>
    <property type="match status" value="1"/>
</dbReference>
<dbReference type="InterPro" id="IPR035983">
    <property type="entry name" value="Hect_E3_ubiquitin_ligase"/>
</dbReference>
<accession>A0ABM2WZ47</accession>
<dbReference type="RefSeq" id="XP_040595936.1">
    <property type="nucleotide sequence ID" value="XM_040740002.1"/>
</dbReference>
<dbReference type="SUPFAM" id="SSF49562">
    <property type="entry name" value="C2 domain (Calcium/lipid-binding domain, CaLB)"/>
    <property type="match status" value="1"/>
</dbReference>
<dbReference type="Gene3D" id="2.60.40.150">
    <property type="entry name" value="C2 domain"/>
    <property type="match status" value="1"/>
</dbReference>
<feature type="compositionally biased region" description="Polar residues" evidence="7">
    <location>
        <begin position="431"/>
        <end position="440"/>
    </location>
</feature>
<dbReference type="Gene3D" id="3.30.2410.10">
    <property type="entry name" value="Hect, E3 ligase catalytic domain"/>
    <property type="match status" value="1"/>
</dbReference>
<dbReference type="CDD" id="cd04033">
    <property type="entry name" value="C2_NEDD4_NEDD4L"/>
    <property type="match status" value="1"/>
</dbReference>
<dbReference type="InterPro" id="IPR036020">
    <property type="entry name" value="WW_dom_sf"/>
</dbReference>
<dbReference type="Gene3D" id="2.20.70.10">
    <property type="match status" value="3"/>
</dbReference>
<feature type="domain" description="HECT" evidence="10">
    <location>
        <begin position="620"/>
        <end position="954"/>
    </location>
</feature>
<evidence type="ECO:0000259" key="10">
    <source>
        <dbReference type="PROSITE" id="PS50237"/>
    </source>
</evidence>
<evidence type="ECO:0000256" key="6">
    <source>
        <dbReference type="PROSITE-ProRule" id="PRU00104"/>
    </source>
</evidence>
<dbReference type="SMART" id="SM00119">
    <property type="entry name" value="HECTc"/>
    <property type="match status" value="1"/>
</dbReference>
<feature type="domain" description="WW" evidence="9">
    <location>
        <begin position="475"/>
        <end position="508"/>
    </location>
</feature>
<name>A0ABM2WZ47_MESAU</name>
<dbReference type="EC" id="2.3.2.26" evidence="3"/>
<feature type="region of interest" description="Disordered" evidence="7">
    <location>
        <begin position="361"/>
        <end position="380"/>
    </location>
</feature>
<feature type="compositionally biased region" description="Basic and acidic residues" evidence="7">
    <location>
        <begin position="496"/>
        <end position="507"/>
    </location>
</feature>
<feature type="domain" description="WW" evidence="9">
    <location>
        <begin position="402"/>
        <end position="435"/>
    </location>
</feature>
<protein>
    <recommendedName>
        <fullName evidence="3">HECT-type E3 ubiquitin transferase</fullName>
        <ecNumber evidence="3">2.3.2.26</ecNumber>
    </recommendedName>
</protein>
<dbReference type="PROSITE" id="PS50020">
    <property type="entry name" value="WW_DOMAIN_2"/>
    <property type="match status" value="4"/>
</dbReference>
<organism evidence="11 12">
    <name type="scientific">Mesocricetus auratus</name>
    <name type="common">Golden hamster</name>
    <dbReference type="NCBI Taxonomy" id="10036"/>
    <lineage>
        <taxon>Eukaryota</taxon>
        <taxon>Metazoa</taxon>
        <taxon>Chordata</taxon>
        <taxon>Craniata</taxon>
        <taxon>Vertebrata</taxon>
        <taxon>Euteleostomi</taxon>
        <taxon>Mammalia</taxon>
        <taxon>Eutheria</taxon>
        <taxon>Euarchontoglires</taxon>
        <taxon>Glires</taxon>
        <taxon>Rodentia</taxon>
        <taxon>Myomorpha</taxon>
        <taxon>Muroidea</taxon>
        <taxon>Cricetidae</taxon>
        <taxon>Cricetinae</taxon>
        <taxon>Mesocricetus</taxon>
    </lineage>
</organism>
<feature type="compositionally biased region" description="Basic and acidic residues" evidence="7">
    <location>
        <begin position="312"/>
        <end position="327"/>
    </location>
</feature>
<feature type="compositionally biased region" description="Low complexity" evidence="7">
    <location>
        <begin position="441"/>
        <end position="459"/>
    </location>
</feature>
<dbReference type="Proteomes" id="UP000886700">
    <property type="component" value="Unplaced"/>
</dbReference>
<feature type="active site" description="Glycyl thioester intermediate" evidence="6">
    <location>
        <position position="922"/>
    </location>
</feature>
<sequence length="955" mass="109573">MAAEEADAPGFQEDEIWELCLDKPDDDVGSPGSDDTDGCEPPCGCWELNPGSLEEDHLLLTTEPCLHSHNDNTRVVRVKVIAGIGLAKKDILGASDPYVRVTLYDPMSGVLTSVQTKTIKKSLNPKWNEEILFRVLPQQHRLLFEVFDENRLTRDDFLGQVDVPLYPLPTENPRMERPYTFKDFVLHPRSHKSRVKGYLRLKMTYLPKSTGSDDENADQAEELEPGWVVLDQPDAATHLQHPPEPSPLPPGWEERQDVLGRTYYVNHDSRRTQWKRPSPEDDLSDAENGNIQLQAQRAFTTRRQISEDVDSADNRESPENWEIVRDDDNAVYSGQAIQSPPAGQVDVQVRLAEELDTRLTMYGNPATGQPVTSSNHSGRSGSLQACIFEEQPALPVLLPTSSGLPPGWEEKQDERGRSYYVDHNSRTTTWAKPTMQATAETSQLPLSQSSTGLQSQLPTCGPAQQASPPSDTKQRFLPNGGEVQHAPNGRPFFIDRNTKTTTWDDPRSKIPAHLRAKTPVDNDLGPLPPGWEERTHTDGRVFYINHNTKKTQWEDPRTQNTQNLATTGPAVPYSRDYKRKYEFFRRKLKKQNDIPNKFEMKLRRANVLEDSYRRIMGVKKADFLKARLWIEFDGEKGLDYGGVAREWFFLISKEMFNPYYGLFEYSATDNYTLQINPNSGLCNEDHLSYFKFIGRVAGMAVYHGKLLDGFFIRPFYKMMLQKLITLHDMESVDSEYYSSLRWILENDPTELDLRFIIDEELFGQTHQHELKTGGSEIVVTNKNKKEYIYLVIQWRFVNRIQKQMAAFKEGFFELIPQDLIKIFDENELELLMCGLGDVDVSDWKEHTKYKNGYSMNHQVIHWFWKAVLMMDSEKRIRLLQFVTGTSRVPMNGFAELYGSNGPQSFTVEQWGTPDKLPRAHTCFNRLDLPPYESFEELWDKLQMAIENTQGFDGVD</sequence>
<dbReference type="PROSITE" id="PS50237">
    <property type="entry name" value="HECT"/>
    <property type="match status" value="1"/>
</dbReference>
<dbReference type="CDD" id="cd00201">
    <property type="entry name" value="WW"/>
    <property type="match status" value="4"/>
</dbReference>
<evidence type="ECO:0000256" key="1">
    <source>
        <dbReference type="ARBA" id="ARBA00000885"/>
    </source>
</evidence>
<dbReference type="SUPFAM" id="SSF51045">
    <property type="entry name" value="WW domain"/>
    <property type="match status" value="4"/>
</dbReference>
<dbReference type="Pfam" id="PF00632">
    <property type="entry name" value="HECT"/>
    <property type="match status" value="1"/>
</dbReference>
<dbReference type="InterPro" id="IPR001202">
    <property type="entry name" value="WW_dom"/>
</dbReference>
<comment type="pathway">
    <text evidence="2">Protein modification; protein ubiquitination.</text>
</comment>
<dbReference type="PIRSF" id="PIRSF001569">
    <property type="entry name" value="E3_ub_ligase_SMURF1"/>
    <property type="match status" value="1"/>
</dbReference>
<dbReference type="PANTHER" id="PTHR11254">
    <property type="entry name" value="HECT DOMAIN UBIQUITIN-PROTEIN LIGASE"/>
    <property type="match status" value="1"/>
</dbReference>
<dbReference type="PROSITE" id="PS01159">
    <property type="entry name" value="WW_DOMAIN_1"/>
    <property type="match status" value="3"/>
</dbReference>
<dbReference type="GeneID" id="101841351"/>